<feature type="transmembrane region" description="Helical" evidence="2">
    <location>
        <begin position="282"/>
        <end position="303"/>
    </location>
</feature>
<feature type="compositionally biased region" description="Low complexity" evidence="1">
    <location>
        <begin position="327"/>
        <end position="343"/>
    </location>
</feature>
<dbReference type="Pfam" id="PF13401">
    <property type="entry name" value="AAA_22"/>
    <property type="match status" value="1"/>
</dbReference>
<evidence type="ECO:0000259" key="3">
    <source>
        <dbReference type="SMART" id="SM00382"/>
    </source>
</evidence>
<evidence type="ECO:0000256" key="2">
    <source>
        <dbReference type="SAM" id="Phobius"/>
    </source>
</evidence>
<gene>
    <name evidence="4" type="ORF">H9645_12210</name>
</gene>
<sequence length="566" mass="59899">MYLEHYGLAEPPFSITPDPRFVFLGERHRDALAHLLFGITQGGGGGFVQLTGEVGTGKTTLSRLLLGQLPANVRVALVLNPRQDPVQLLETVCEELRIDLDGRRGNAKALVDALNAHLLEAYAQGLRVVLLIDEAQALPVDTLEQVRLLTNLETDTQKLLQIILVGQPELRDLLAEPGLRQLAQRITARFHLTPLDAAGTAAYLRHRFRIAGGQHFPFDDGAVQRVHLRSGGIPRLVNVIAERALLAGYARDRSGIDAALVEEAAREALPPARGADGPRGRWLGVMAAAGAVAVVAIVFAALWPMQGRRVDSAATAADTRVADAANAATSQAAPTADARASQASTASPDGNAHEGRAIDGEVLAARIASASTPAAHEAAWRAMLQAWSLPHTADDASAAMACAPMPAAGTYCTRGTAHLDRLAALGRPVLLQLDSGRNSAWALLQGTDGTRARLLLGGAVVDVDRADLQRAWPGRYAAVWRSAATLAPPPSRGTSGAAVDWLRERLVREGVASDAPSGTAFDDALADSVRRFQRARGLAVDGVVGSETLFALAADDPGPRLERRLD</sequence>
<dbReference type="Gene3D" id="1.10.101.10">
    <property type="entry name" value="PGBD-like superfamily/PGBD"/>
    <property type="match status" value="1"/>
</dbReference>
<dbReference type="EMBL" id="JACSQJ010000007">
    <property type="protein sequence ID" value="MBD7988792.1"/>
    <property type="molecule type" value="Genomic_DNA"/>
</dbReference>
<evidence type="ECO:0000313" key="4">
    <source>
        <dbReference type="EMBL" id="MBD7988792.1"/>
    </source>
</evidence>
<dbReference type="Pfam" id="PF01471">
    <property type="entry name" value="PG_binding_1"/>
    <property type="match status" value="1"/>
</dbReference>
<name>A0ABR8UL85_9GAMM</name>
<accession>A0ABR8UL85</accession>
<dbReference type="SMART" id="SM00382">
    <property type="entry name" value="AAA"/>
    <property type="match status" value="1"/>
</dbReference>
<dbReference type="CDD" id="cd00009">
    <property type="entry name" value="AAA"/>
    <property type="match status" value="1"/>
</dbReference>
<dbReference type="PANTHER" id="PTHR35894:SF1">
    <property type="entry name" value="PHOSPHORIBULOKINASE _ URIDINE KINASE FAMILY"/>
    <property type="match status" value="1"/>
</dbReference>
<evidence type="ECO:0000313" key="5">
    <source>
        <dbReference type="Proteomes" id="UP000647183"/>
    </source>
</evidence>
<feature type="region of interest" description="Disordered" evidence="1">
    <location>
        <begin position="327"/>
        <end position="354"/>
    </location>
</feature>
<comment type="caution">
    <text evidence="4">The sequence shown here is derived from an EMBL/GenBank/DDBJ whole genome shotgun (WGS) entry which is preliminary data.</text>
</comment>
<reference evidence="4 5" key="1">
    <citation type="submission" date="2020-08" db="EMBL/GenBank/DDBJ databases">
        <title>A Genomic Blueprint of the Chicken Gut Microbiome.</title>
        <authorList>
            <person name="Gilroy R."/>
            <person name="Ravi A."/>
            <person name="Getino M."/>
            <person name="Pursley I."/>
            <person name="Horton D.L."/>
            <person name="Alikhan N.-F."/>
            <person name="Baker D."/>
            <person name="Gharbi K."/>
            <person name="Hall N."/>
            <person name="Watson M."/>
            <person name="Adriaenssens E.M."/>
            <person name="Foster-Nyarko E."/>
            <person name="Jarju S."/>
            <person name="Secka A."/>
            <person name="Antonio M."/>
            <person name="Oren A."/>
            <person name="Chaudhuri R."/>
            <person name="La Ragione R.M."/>
            <person name="Hildebrand F."/>
            <person name="Pallen M.J."/>
        </authorList>
    </citation>
    <scope>NUCLEOTIDE SEQUENCE [LARGE SCALE GENOMIC DNA]</scope>
    <source>
        <strain evidence="4 5">Sa2BVA3</strain>
    </source>
</reference>
<dbReference type="Proteomes" id="UP000647183">
    <property type="component" value="Unassembled WGS sequence"/>
</dbReference>
<dbReference type="Gene3D" id="3.90.70.10">
    <property type="entry name" value="Cysteine proteinases"/>
    <property type="match status" value="1"/>
</dbReference>
<dbReference type="Gene3D" id="3.40.50.300">
    <property type="entry name" value="P-loop containing nucleotide triphosphate hydrolases"/>
    <property type="match status" value="1"/>
</dbReference>
<dbReference type="InterPro" id="IPR049945">
    <property type="entry name" value="AAA_22"/>
</dbReference>
<evidence type="ECO:0000256" key="1">
    <source>
        <dbReference type="SAM" id="MobiDB-lite"/>
    </source>
</evidence>
<keyword evidence="5" id="KW-1185">Reference proteome</keyword>
<dbReference type="InterPro" id="IPR003593">
    <property type="entry name" value="AAA+_ATPase"/>
</dbReference>
<keyword evidence="2" id="KW-0472">Membrane</keyword>
<proteinExistence type="predicted"/>
<dbReference type="RefSeq" id="WP_191729959.1">
    <property type="nucleotide sequence ID" value="NZ_JACSQJ010000007.1"/>
</dbReference>
<dbReference type="InterPro" id="IPR027417">
    <property type="entry name" value="P-loop_NTPase"/>
</dbReference>
<protein>
    <submittedName>
        <fullName evidence="4">AAA family ATPase</fullName>
    </submittedName>
</protein>
<dbReference type="InterPro" id="IPR036365">
    <property type="entry name" value="PGBD-like_sf"/>
</dbReference>
<dbReference type="InterPro" id="IPR002477">
    <property type="entry name" value="Peptidoglycan-bd-like"/>
</dbReference>
<dbReference type="InterPro" id="IPR052026">
    <property type="entry name" value="ExeA_AAA_ATPase_DNA-bind"/>
</dbReference>
<keyword evidence="2" id="KW-0812">Transmembrane</keyword>
<dbReference type="SUPFAM" id="SSF52540">
    <property type="entry name" value="P-loop containing nucleoside triphosphate hydrolases"/>
    <property type="match status" value="1"/>
</dbReference>
<feature type="domain" description="AAA+ ATPase" evidence="3">
    <location>
        <begin position="44"/>
        <end position="189"/>
    </location>
</feature>
<keyword evidence="2" id="KW-1133">Transmembrane helix</keyword>
<organism evidence="4 5">
    <name type="scientific">Luteimonas colneyensis</name>
    <dbReference type="NCBI Taxonomy" id="2762230"/>
    <lineage>
        <taxon>Bacteria</taxon>
        <taxon>Pseudomonadati</taxon>
        <taxon>Pseudomonadota</taxon>
        <taxon>Gammaproteobacteria</taxon>
        <taxon>Lysobacterales</taxon>
        <taxon>Lysobacteraceae</taxon>
        <taxon>Luteimonas</taxon>
    </lineage>
</organism>
<dbReference type="InterPro" id="IPR036366">
    <property type="entry name" value="PGBDSf"/>
</dbReference>
<dbReference type="SUPFAM" id="SSF47090">
    <property type="entry name" value="PGBD-like"/>
    <property type="match status" value="1"/>
</dbReference>
<dbReference type="PANTHER" id="PTHR35894">
    <property type="entry name" value="GENERAL SECRETION PATHWAY PROTEIN A-RELATED"/>
    <property type="match status" value="1"/>
</dbReference>